<evidence type="ECO:0000313" key="4">
    <source>
        <dbReference type="EMBL" id="KAJ9156054.1"/>
    </source>
</evidence>
<reference evidence="4" key="1">
    <citation type="submission" date="2022-07" db="EMBL/GenBank/DDBJ databases">
        <title>Fungi with potential for degradation of polypropylene.</title>
        <authorList>
            <person name="Gostincar C."/>
        </authorList>
    </citation>
    <scope>NUCLEOTIDE SEQUENCE</scope>
    <source>
        <strain evidence="4">EXF-13308</strain>
    </source>
</reference>
<evidence type="ECO:0000256" key="3">
    <source>
        <dbReference type="SAM" id="SignalP"/>
    </source>
</evidence>
<gene>
    <name evidence="4" type="ORF">NKR23_g1165</name>
</gene>
<dbReference type="AlphaFoldDB" id="A0AA38VW61"/>
<proteinExistence type="predicted"/>
<dbReference type="Gene3D" id="2.40.70.10">
    <property type="entry name" value="Acid Proteases"/>
    <property type="match status" value="1"/>
</dbReference>
<feature type="signal peptide" evidence="3">
    <location>
        <begin position="1"/>
        <end position="26"/>
    </location>
</feature>
<keyword evidence="2" id="KW-0472">Membrane</keyword>
<dbReference type="InterPro" id="IPR021109">
    <property type="entry name" value="Peptidase_aspartic_dom_sf"/>
</dbReference>
<evidence type="ECO:0000256" key="2">
    <source>
        <dbReference type="SAM" id="Phobius"/>
    </source>
</evidence>
<protein>
    <submittedName>
        <fullName evidence="4">Aspartic-type endopeptidase</fullName>
    </submittedName>
</protein>
<dbReference type="EMBL" id="JANBVO010000002">
    <property type="protein sequence ID" value="KAJ9156054.1"/>
    <property type="molecule type" value="Genomic_DNA"/>
</dbReference>
<organism evidence="4 5">
    <name type="scientific">Pleurostoma richardsiae</name>
    <dbReference type="NCBI Taxonomy" id="41990"/>
    <lineage>
        <taxon>Eukaryota</taxon>
        <taxon>Fungi</taxon>
        <taxon>Dikarya</taxon>
        <taxon>Ascomycota</taxon>
        <taxon>Pezizomycotina</taxon>
        <taxon>Sordariomycetes</taxon>
        <taxon>Sordariomycetidae</taxon>
        <taxon>Calosphaeriales</taxon>
        <taxon>Pleurostomataceae</taxon>
        <taxon>Pleurostoma</taxon>
    </lineage>
</organism>
<evidence type="ECO:0000313" key="5">
    <source>
        <dbReference type="Proteomes" id="UP001174694"/>
    </source>
</evidence>
<keyword evidence="3" id="KW-0732">Signal</keyword>
<name>A0AA38VW61_9PEZI</name>
<keyword evidence="2" id="KW-0812">Transmembrane</keyword>
<accession>A0AA38VW61</accession>
<keyword evidence="2" id="KW-1133">Transmembrane helix</keyword>
<feature type="region of interest" description="Disordered" evidence="1">
    <location>
        <begin position="499"/>
        <end position="523"/>
    </location>
</feature>
<dbReference type="Proteomes" id="UP001174694">
    <property type="component" value="Unassembled WGS sequence"/>
</dbReference>
<sequence length="561" mass="60739">MGWYDLVLSATCLGATVVFSAGMARAAGNCSVAPLVLPVKNVTFPDGIAENRGIEIILGNQVQGLRMSTTINNTRVRNALDCVSDDVETKLACEGSSGSVYSTTDGTFDRVYDLDEWNVTVVDPQPSDGTTVLQGYDTANLTDAAVTIPQFPFEVWGNYNALNKSALALGPHSSFLERLIGHSLAPSKFFGLYYGSRSELYPQDGELVIGGFNAARRNIPDSGSRAEFSMWGAAAPVNCPLQVLLADVVLTNDSGNHSLFGDPDARVSACVDTVQNAFTFTPAMFARWHNLTGWVASDGSVYGPQSYPLAREPRMGTLTVRLANGYESVIPHHELVTNERNSSAQGRYVVSNSSRVMAAVQAGEGDLGDDIPLLGGVFLSQNYLEVDHEAGRFWLSPAVTAVNIQSRITSVCNSTDSGSSGNSTVQEAPRSRNNATLGLQIGLPLAFAVVMLAVLAFWLFKRHNRPPRTEYETANRGYGPSQPETGIFRHVSLLFDRRDGRRPSERSELQGEGRKLSEADGTEIRKRDAQFRVDPAVDVSPLTSPQLAATREKVHEVHEMA</sequence>
<comment type="caution">
    <text evidence="4">The sequence shown here is derived from an EMBL/GenBank/DDBJ whole genome shotgun (WGS) entry which is preliminary data.</text>
</comment>
<evidence type="ECO:0000256" key="1">
    <source>
        <dbReference type="SAM" id="MobiDB-lite"/>
    </source>
</evidence>
<dbReference type="SUPFAM" id="SSF50630">
    <property type="entry name" value="Acid proteases"/>
    <property type="match status" value="1"/>
</dbReference>
<feature type="transmembrane region" description="Helical" evidence="2">
    <location>
        <begin position="437"/>
        <end position="460"/>
    </location>
</feature>
<feature type="chain" id="PRO_5041400196" evidence="3">
    <location>
        <begin position="27"/>
        <end position="561"/>
    </location>
</feature>
<keyword evidence="5" id="KW-1185">Reference proteome</keyword>